<name>A0A0D0IYQ5_AGRTU</name>
<dbReference type="Proteomes" id="UP000035017">
    <property type="component" value="Unassembled WGS sequence"/>
</dbReference>
<feature type="domain" description="MobA/VirD2-like nuclease" evidence="2">
    <location>
        <begin position="57"/>
        <end position="182"/>
    </location>
</feature>
<gene>
    <name evidence="3" type="ORF">RU07_22105</name>
</gene>
<proteinExistence type="predicted"/>
<dbReference type="AlphaFoldDB" id="A0A0D0IYQ5"/>
<evidence type="ECO:0000259" key="2">
    <source>
        <dbReference type="Pfam" id="PF03432"/>
    </source>
</evidence>
<feature type="region of interest" description="Disordered" evidence="1">
    <location>
        <begin position="471"/>
        <end position="514"/>
    </location>
</feature>
<sequence>MVPKVAACGSSFVGAGGYYLGLGKTSAIGEAHGGIQAYMLGAGHADVDLSRGRVGFAETRNLETDDPSEGFSSMQATYERFKEAKKGKRGRPLQVPVYSYSLSWVIDERPSRADMLEAAEETLALLGMRDHQTIFVSHIDKPYDHIHVIVNRIKPDFSGVANNVGDQIKLSRWAEDYERRHGKIHCEQRVRNNALRRSGFAVKDLVSKSRQEIEAERRSAWPVLNGLYKAEQDIIRDVSVLGDDALGQAHVAELEAVFAEVNAEADASCDRVLDNYRPTFAQSYSHEKKCATDVKTRCSHPFERAAFVMANRDWLMGEDGQTDREIVLMSASSDVLSERVRMAARQERISIGRKQKQDLEDVVKRIWSDHHPRIKSVLERQAQERVQADRVRDVKAGDEDGSEIDPLTRRHMVNDIWGRCDNRNSFEAGLREVGLQLRAGSYAWLVTTTSGDFVESLQRLLSRSAKEIDRRIGSRTNSSDNASGPSQNVEQLINDQPEDLVRQKRHGNVERGRTRYQEERRVLRSICERHDVKYQQLEKGCEISGRDGFRGRFTRRLCRDLPAFNRILGNHLKDHFEKVQVAQAARLKRTVLEKLEKVRLELDNLTPAQASALATFELTMIDYRETIGHLRDLVEKKAERNAASNGWEADEPAFSDRIKSLFNEALEFLPERKLEKALERCKQAARAVKIAIIGMFEAFRPLAQASLEAVSAFRSYWKRNWQDVSTGQVREAALGLNVFARVADRLGSIVSKVAGDVFSVSADKAGSPYFSMTVKDWPGDLRPPSVEADVPDAYAGIAQELSKLDQDVGKAEGQQVRVKLLERYRRQIDNPNWFYSPDSLERFINEVKELRRELDMEGFPASSIIDTATLAKLENKRAETFTRFAARERADAEFARQRQAAVEEQATSMVRGILCDRRALKPAAALARIEAFDDYMTKNSDDYPQLRANLKAELLRELESMRTTAQRGLAEHRWLPVIEDALSELRRAGSGNSDRAVIDAADSYHSACASARSEGVLIPSAATDAFQQFVPRVEQAKLRLSKPAINRRPSMGF</sequence>
<dbReference type="Pfam" id="PF03432">
    <property type="entry name" value="Relaxase"/>
    <property type="match status" value="1"/>
</dbReference>
<evidence type="ECO:0000256" key="1">
    <source>
        <dbReference type="SAM" id="MobiDB-lite"/>
    </source>
</evidence>
<dbReference type="EMBL" id="JXQV01000035">
    <property type="protein sequence ID" value="KIP98345.1"/>
    <property type="molecule type" value="Genomic_DNA"/>
</dbReference>
<comment type="caution">
    <text evidence="3">The sequence shown here is derived from an EMBL/GenBank/DDBJ whole genome shotgun (WGS) entry which is preliminary data.</text>
</comment>
<dbReference type="InterPro" id="IPR005094">
    <property type="entry name" value="Endonuclease_MobA/VirD2"/>
</dbReference>
<protein>
    <recommendedName>
        <fullName evidence="2">MobA/VirD2-like nuclease domain-containing protein</fullName>
    </recommendedName>
</protein>
<feature type="compositionally biased region" description="Polar residues" evidence="1">
    <location>
        <begin position="474"/>
        <end position="494"/>
    </location>
</feature>
<evidence type="ECO:0000313" key="4">
    <source>
        <dbReference type="Proteomes" id="UP000035017"/>
    </source>
</evidence>
<reference evidence="3 4" key="1">
    <citation type="submission" date="2014-12" db="EMBL/GenBank/DDBJ databases">
        <title>16Stimator: statistical estimation of ribosomal gene copy numbers from draft genome assemblies.</title>
        <authorList>
            <person name="Perisin M.A."/>
            <person name="Vetter M."/>
            <person name="Gilbert J.A."/>
            <person name="Bergelson J."/>
        </authorList>
    </citation>
    <scope>NUCLEOTIDE SEQUENCE [LARGE SCALE GENOMIC DNA]</scope>
    <source>
        <strain evidence="3 4">MEJ076</strain>
    </source>
</reference>
<feature type="compositionally biased region" description="Basic and acidic residues" evidence="1">
    <location>
        <begin position="499"/>
        <end position="514"/>
    </location>
</feature>
<organism evidence="3 4">
    <name type="scientific">Agrobacterium tumefaciens</name>
    <dbReference type="NCBI Taxonomy" id="358"/>
    <lineage>
        <taxon>Bacteria</taxon>
        <taxon>Pseudomonadati</taxon>
        <taxon>Pseudomonadota</taxon>
        <taxon>Alphaproteobacteria</taxon>
        <taxon>Hyphomicrobiales</taxon>
        <taxon>Rhizobiaceae</taxon>
        <taxon>Rhizobium/Agrobacterium group</taxon>
        <taxon>Agrobacterium</taxon>
        <taxon>Agrobacterium tumefaciens complex</taxon>
    </lineage>
</organism>
<accession>A0A0D0IYQ5</accession>
<evidence type="ECO:0000313" key="3">
    <source>
        <dbReference type="EMBL" id="KIP98345.1"/>
    </source>
</evidence>